<accession>A0A4S4AP05</accession>
<dbReference type="AlphaFoldDB" id="A0A4S4AP05"/>
<keyword evidence="2" id="KW-1185">Reference proteome</keyword>
<dbReference type="Pfam" id="PF02924">
    <property type="entry name" value="HDPD"/>
    <property type="match status" value="1"/>
</dbReference>
<gene>
    <name evidence="1" type="ORF">E6C76_20165</name>
</gene>
<sequence>MLIEKSRAGQFLLAEANGTLSRERIVIAEGQGVLPVGQVLGKITASGKFGKYSNADTETGLGSAVAILYDEVDATDADAPGVGVFRHAEVKEAELTGLDAAGKADLVPVDIIFR</sequence>
<name>A0A4S4AP05_9RHOO</name>
<comment type="caution">
    <text evidence="1">The sequence shown here is derived from an EMBL/GenBank/DDBJ whole genome shotgun (WGS) entry which is preliminary data.</text>
</comment>
<dbReference type="InterPro" id="IPR004195">
    <property type="entry name" value="Head_decoration_D"/>
</dbReference>
<dbReference type="Proteomes" id="UP000308430">
    <property type="component" value="Unassembled WGS sequence"/>
</dbReference>
<dbReference type="OrthoDB" id="9099687at2"/>
<evidence type="ECO:0000313" key="2">
    <source>
        <dbReference type="Proteomes" id="UP000308430"/>
    </source>
</evidence>
<reference evidence="1 2" key="1">
    <citation type="submission" date="2019-04" db="EMBL/GenBank/DDBJ databases">
        <title>Azoarcus nasutitermitis sp. nov. isolated from termite nest.</title>
        <authorList>
            <person name="Lin S.-Y."/>
            <person name="Hameed A."/>
            <person name="Hsu Y.-H."/>
            <person name="Young C.-C."/>
        </authorList>
    </citation>
    <scope>NUCLEOTIDE SEQUENCE [LARGE SCALE GENOMIC DNA]</scope>
    <source>
        <strain evidence="1 2">CC-YHH838</strain>
    </source>
</reference>
<proteinExistence type="predicted"/>
<dbReference type="EMBL" id="SSOC01000009">
    <property type="protein sequence ID" value="THF61400.1"/>
    <property type="molecule type" value="Genomic_DNA"/>
</dbReference>
<organism evidence="1 2">
    <name type="scientific">Pseudothauera nasutitermitis</name>
    <dbReference type="NCBI Taxonomy" id="2565930"/>
    <lineage>
        <taxon>Bacteria</taxon>
        <taxon>Pseudomonadati</taxon>
        <taxon>Pseudomonadota</taxon>
        <taxon>Betaproteobacteria</taxon>
        <taxon>Rhodocyclales</taxon>
        <taxon>Zoogloeaceae</taxon>
        <taxon>Pseudothauera</taxon>
    </lineage>
</organism>
<protein>
    <submittedName>
        <fullName evidence="1">Head decoration protein</fullName>
    </submittedName>
</protein>
<evidence type="ECO:0000313" key="1">
    <source>
        <dbReference type="EMBL" id="THF61400.1"/>
    </source>
</evidence>
<dbReference type="RefSeq" id="WP_136350061.1">
    <property type="nucleotide sequence ID" value="NZ_SSOC01000009.1"/>
</dbReference>